<keyword evidence="1" id="KW-0521">NADP</keyword>
<keyword evidence="8" id="KW-1185">Reference proteome</keyword>
<dbReference type="Pfam" id="PF03435">
    <property type="entry name" value="Sacchrp_dh_NADP"/>
    <property type="match status" value="1"/>
</dbReference>
<dbReference type="PANTHER" id="PTHR11133:SF22">
    <property type="entry name" value="ALPHA-AMINOADIPIC SEMIALDEHYDE SYNTHASE, MITOCHONDRIAL"/>
    <property type="match status" value="1"/>
</dbReference>
<evidence type="ECO:0008006" key="9">
    <source>
        <dbReference type="Google" id="ProtNLM"/>
    </source>
</evidence>
<evidence type="ECO:0000313" key="7">
    <source>
        <dbReference type="EMBL" id="KAF4504302.1"/>
    </source>
</evidence>
<dbReference type="InterPro" id="IPR036291">
    <property type="entry name" value="NAD(P)-bd_dom_sf"/>
</dbReference>
<keyword evidence="2" id="KW-0560">Oxidoreductase</keyword>
<accession>A0A8H4LST6</accession>
<sequence length="457" mass="49391">MAGTVKILVLGSGMVAPPCVEFLVRQPTNLVTVASRTGKGLGSAFPRTTPLALDVSDVAALDAQVAAHDLVISLVPFAHHAAVIESAIRGKTNVVTTSYVSPAMKQLEADVKKAGIVVLNEVGVDPGVDHLYAIKTIHEVHAKGGKIKESHSYCGGIPAPEYADNPLRMKFSWSPKGAILSQLNSASFLSQGEQVDIPSTELMEFYNIPEAETVVRGSLRYKGNPEFIQAFAGLGWLDPAHKSWLKEGMTWAEIQQHLVGASASDERSLVAGIKATYKFPDEDEADRIISGLREFGLLSPAPATIKDGNVLDTLCQQLTQLLSYKPRERDLVILQHKFVVEWESGKRDTLTSTLELLGDPDGYSAMALSVGITCGVAAQMLLDGHSTLREPGIYAPYTKEMKRCYDKGSAPFSDRTYITYVTESCPTTARRVGPLKMTPSPPRMGAYSKSAESDLNV</sequence>
<comment type="caution">
    <text evidence="7">The sequence shown here is derived from an EMBL/GenBank/DDBJ whole genome shotgun (WGS) entry which is preliminary data.</text>
</comment>
<name>A0A8H4LST6_9HYPO</name>
<evidence type="ECO:0000259" key="5">
    <source>
        <dbReference type="Pfam" id="PF03435"/>
    </source>
</evidence>
<evidence type="ECO:0000256" key="3">
    <source>
        <dbReference type="ARBA" id="ARBA00023154"/>
    </source>
</evidence>
<keyword evidence="3" id="KW-0028">Amino-acid biosynthesis</keyword>
<dbReference type="GO" id="GO:0019878">
    <property type="term" value="P:lysine biosynthetic process via aminoadipic acid"/>
    <property type="evidence" value="ECO:0007669"/>
    <property type="project" value="TreeGrafter"/>
</dbReference>
<dbReference type="InterPro" id="IPR032095">
    <property type="entry name" value="Sacchrp_dh-like_C"/>
</dbReference>
<evidence type="ECO:0000256" key="1">
    <source>
        <dbReference type="ARBA" id="ARBA00022857"/>
    </source>
</evidence>
<dbReference type="Gene3D" id="3.30.360.10">
    <property type="entry name" value="Dihydrodipicolinate Reductase, domain 2"/>
    <property type="match status" value="2"/>
</dbReference>
<feature type="domain" description="Saccharopine dehydrogenase-like C-terminal" evidence="6">
    <location>
        <begin position="123"/>
        <end position="400"/>
    </location>
</feature>
<dbReference type="PANTHER" id="PTHR11133">
    <property type="entry name" value="SACCHAROPINE DEHYDROGENASE"/>
    <property type="match status" value="1"/>
</dbReference>
<dbReference type="Gene3D" id="3.40.50.720">
    <property type="entry name" value="NAD(P)-binding Rossmann-like Domain"/>
    <property type="match status" value="1"/>
</dbReference>
<evidence type="ECO:0000313" key="8">
    <source>
        <dbReference type="Proteomes" id="UP000557566"/>
    </source>
</evidence>
<dbReference type="EMBL" id="JAAVMX010000011">
    <property type="protein sequence ID" value="KAF4504302.1"/>
    <property type="molecule type" value="Genomic_DNA"/>
</dbReference>
<dbReference type="AlphaFoldDB" id="A0A8H4LST6"/>
<feature type="domain" description="Saccharopine dehydrogenase NADP binding" evidence="5">
    <location>
        <begin position="7"/>
        <end position="119"/>
    </location>
</feature>
<dbReference type="InterPro" id="IPR005097">
    <property type="entry name" value="Sacchrp_dh_NADP-bd"/>
</dbReference>
<gene>
    <name evidence="7" type="ORF">G6O67_008469</name>
</gene>
<dbReference type="Proteomes" id="UP000557566">
    <property type="component" value="Unassembled WGS sequence"/>
</dbReference>
<organism evidence="7 8">
    <name type="scientific">Ophiocordyceps sinensis</name>
    <dbReference type="NCBI Taxonomy" id="72228"/>
    <lineage>
        <taxon>Eukaryota</taxon>
        <taxon>Fungi</taxon>
        <taxon>Dikarya</taxon>
        <taxon>Ascomycota</taxon>
        <taxon>Pezizomycotina</taxon>
        <taxon>Sordariomycetes</taxon>
        <taxon>Hypocreomycetidae</taxon>
        <taxon>Hypocreales</taxon>
        <taxon>Ophiocordycipitaceae</taxon>
        <taxon>Ophiocordyceps</taxon>
    </lineage>
</organism>
<feature type="region of interest" description="Disordered" evidence="4">
    <location>
        <begin position="432"/>
        <end position="457"/>
    </location>
</feature>
<evidence type="ECO:0000256" key="2">
    <source>
        <dbReference type="ARBA" id="ARBA00023002"/>
    </source>
</evidence>
<dbReference type="Gene3D" id="1.10.1870.10">
    <property type="entry name" value="Domain 3, Saccharopine reductase"/>
    <property type="match status" value="1"/>
</dbReference>
<dbReference type="GO" id="GO:0004753">
    <property type="term" value="F:saccharopine dehydrogenase activity"/>
    <property type="evidence" value="ECO:0007669"/>
    <property type="project" value="TreeGrafter"/>
</dbReference>
<dbReference type="SUPFAM" id="SSF55347">
    <property type="entry name" value="Glyceraldehyde-3-phosphate dehydrogenase-like, C-terminal domain"/>
    <property type="match status" value="1"/>
</dbReference>
<reference evidence="7 8" key="1">
    <citation type="journal article" date="2020" name="Genome Biol. Evol.">
        <title>A new high-quality draft genome assembly of the Chinese cordyceps Ophiocordyceps sinensis.</title>
        <authorList>
            <person name="Shu R."/>
            <person name="Zhang J."/>
            <person name="Meng Q."/>
            <person name="Zhang H."/>
            <person name="Zhou G."/>
            <person name="Li M."/>
            <person name="Wu P."/>
            <person name="Zhao Y."/>
            <person name="Chen C."/>
            <person name="Qin Q."/>
        </authorList>
    </citation>
    <scope>NUCLEOTIDE SEQUENCE [LARGE SCALE GENOMIC DNA]</scope>
    <source>
        <strain evidence="7 8">IOZ07</strain>
    </source>
</reference>
<dbReference type="Pfam" id="PF16653">
    <property type="entry name" value="Sacchrp_dh_C"/>
    <property type="match status" value="1"/>
</dbReference>
<proteinExistence type="predicted"/>
<dbReference type="FunFam" id="3.40.50.720:FF:000072">
    <property type="entry name" value="Saccharopine dehydrogenase [NADP(+), L-glutamate-forming]"/>
    <property type="match status" value="1"/>
</dbReference>
<dbReference type="SUPFAM" id="SSF51735">
    <property type="entry name" value="NAD(P)-binding Rossmann-fold domains"/>
    <property type="match status" value="1"/>
</dbReference>
<evidence type="ECO:0000256" key="4">
    <source>
        <dbReference type="SAM" id="MobiDB-lite"/>
    </source>
</evidence>
<keyword evidence="3" id="KW-0457">Lysine biosynthesis</keyword>
<dbReference type="InterPro" id="IPR051168">
    <property type="entry name" value="AASS"/>
</dbReference>
<dbReference type="OrthoDB" id="10059875at2759"/>
<dbReference type="GO" id="GO:0005737">
    <property type="term" value="C:cytoplasm"/>
    <property type="evidence" value="ECO:0007669"/>
    <property type="project" value="TreeGrafter"/>
</dbReference>
<evidence type="ECO:0000259" key="6">
    <source>
        <dbReference type="Pfam" id="PF16653"/>
    </source>
</evidence>
<protein>
    <recommendedName>
        <fullName evidence="9">Saccharopine dehydrogenase</fullName>
    </recommendedName>
</protein>